<accession>A0ABQ4G2J8</accession>
<feature type="compositionally biased region" description="Low complexity" evidence="1">
    <location>
        <begin position="1"/>
        <end position="16"/>
    </location>
</feature>
<dbReference type="EMBL" id="BOOC01000021">
    <property type="protein sequence ID" value="GIH41284.1"/>
    <property type="molecule type" value="Genomic_DNA"/>
</dbReference>
<comment type="caution">
    <text evidence="2">The sequence shown here is derived from an EMBL/GenBank/DDBJ whole genome shotgun (WGS) entry which is preliminary data.</text>
</comment>
<evidence type="ECO:0000313" key="2">
    <source>
        <dbReference type="EMBL" id="GIH41284.1"/>
    </source>
</evidence>
<reference evidence="2 3" key="1">
    <citation type="submission" date="2021-01" db="EMBL/GenBank/DDBJ databases">
        <title>Whole genome shotgun sequence of Microbispora corallina NBRC 16416.</title>
        <authorList>
            <person name="Komaki H."/>
            <person name="Tamura T."/>
        </authorList>
    </citation>
    <scope>NUCLEOTIDE SEQUENCE [LARGE SCALE GENOMIC DNA]</scope>
    <source>
        <strain evidence="2 3">NBRC 16416</strain>
    </source>
</reference>
<feature type="region of interest" description="Disordered" evidence="1">
    <location>
        <begin position="1"/>
        <end position="37"/>
    </location>
</feature>
<sequence>MTSPSIRPSSPGRPGRTASGLQEDGKRPGVSWTQKEVPKGEIEMTRTHRHCPRCRTELDEGPILYRCARCERAVYAADLDLDYVPAGSAVH</sequence>
<proteinExistence type="predicted"/>
<evidence type="ECO:0000313" key="3">
    <source>
        <dbReference type="Proteomes" id="UP000603904"/>
    </source>
</evidence>
<keyword evidence="3" id="KW-1185">Reference proteome</keyword>
<organism evidence="2 3">
    <name type="scientific">Microbispora corallina</name>
    <dbReference type="NCBI Taxonomy" id="83302"/>
    <lineage>
        <taxon>Bacteria</taxon>
        <taxon>Bacillati</taxon>
        <taxon>Actinomycetota</taxon>
        <taxon>Actinomycetes</taxon>
        <taxon>Streptosporangiales</taxon>
        <taxon>Streptosporangiaceae</taxon>
        <taxon>Microbispora</taxon>
    </lineage>
</organism>
<gene>
    <name evidence="2" type="ORF">Mco01_42840</name>
</gene>
<dbReference type="Proteomes" id="UP000603904">
    <property type="component" value="Unassembled WGS sequence"/>
</dbReference>
<evidence type="ECO:0000256" key="1">
    <source>
        <dbReference type="SAM" id="MobiDB-lite"/>
    </source>
</evidence>
<protein>
    <submittedName>
        <fullName evidence="2">Uncharacterized protein</fullName>
    </submittedName>
</protein>
<name>A0ABQ4G2J8_9ACTN</name>